<sequence>MVDSGLQWYSIFWGIVPTGDTREDIFWGVQDAPEGVFLPNGFLFKFMVVVSDCLLIWRCYHVWGKSFWAISVSAAFLIIEFALCVLATVSEGGDNVLCDFYTYFVGALNLTSLATTITATSMIAFKIHSASRMKGSPSRTLFNHVVIVMVESAAPYSIFLLLEALASFIPTFNNLGTPANDFYGYLDTVMTFVAGMAPTVLVARVALKSSENLSAQRISNQQRNFSDLQFGSQQRDRSESSMCNTGIYVHR</sequence>
<dbReference type="EMBL" id="JAFIQS010000006">
    <property type="protein sequence ID" value="KAG5167793.1"/>
    <property type="molecule type" value="Genomic_DNA"/>
</dbReference>
<proteinExistence type="predicted"/>
<evidence type="ECO:0000313" key="3">
    <source>
        <dbReference type="EMBL" id="KAG5167793.1"/>
    </source>
</evidence>
<feature type="transmembrane region" description="Helical" evidence="2">
    <location>
        <begin position="145"/>
        <end position="169"/>
    </location>
</feature>
<organism evidence="3">
    <name type="scientific">Psilocybe cubensis</name>
    <name type="common">Psychedelic mushroom</name>
    <name type="synonym">Stropharia cubensis</name>
    <dbReference type="NCBI Taxonomy" id="181762"/>
    <lineage>
        <taxon>Eukaryota</taxon>
        <taxon>Fungi</taxon>
        <taxon>Dikarya</taxon>
        <taxon>Basidiomycota</taxon>
        <taxon>Agaricomycotina</taxon>
        <taxon>Agaricomycetes</taxon>
        <taxon>Agaricomycetidae</taxon>
        <taxon>Agaricales</taxon>
        <taxon>Agaricineae</taxon>
        <taxon>Strophariaceae</taxon>
        <taxon>Psilocybe</taxon>
    </lineage>
</organism>
<feature type="transmembrane region" description="Helical" evidence="2">
    <location>
        <begin position="101"/>
        <end position="125"/>
    </location>
</feature>
<evidence type="ECO:0000256" key="1">
    <source>
        <dbReference type="SAM" id="MobiDB-lite"/>
    </source>
</evidence>
<evidence type="ECO:0000256" key="2">
    <source>
        <dbReference type="SAM" id="Phobius"/>
    </source>
</evidence>
<gene>
    <name evidence="3" type="ORF">JR316_006384</name>
</gene>
<keyword evidence="2" id="KW-0472">Membrane</keyword>
<keyword evidence="2" id="KW-1133">Transmembrane helix</keyword>
<accession>A0A8H8CJJ2</accession>
<feature type="region of interest" description="Disordered" evidence="1">
    <location>
        <begin position="229"/>
        <end position="251"/>
    </location>
</feature>
<protein>
    <submittedName>
        <fullName evidence="3">Uncharacterized protein</fullName>
    </submittedName>
</protein>
<reference evidence="3" key="1">
    <citation type="submission" date="2021-02" db="EMBL/GenBank/DDBJ databases">
        <title>Psilocybe cubensis genome.</title>
        <authorList>
            <person name="Mckernan K.J."/>
            <person name="Crawford S."/>
            <person name="Trippe A."/>
            <person name="Kane L.T."/>
            <person name="Mclaughlin S."/>
        </authorList>
    </citation>
    <scope>NUCLEOTIDE SEQUENCE [LARGE SCALE GENOMIC DNA]</scope>
    <source>
        <strain evidence="3">MGC-MH-2018</strain>
    </source>
</reference>
<dbReference type="AlphaFoldDB" id="A0A8H8CJJ2"/>
<feature type="transmembrane region" description="Helical" evidence="2">
    <location>
        <begin position="189"/>
        <end position="207"/>
    </location>
</feature>
<keyword evidence="2" id="KW-0812">Transmembrane</keyword>
<name>A0A8H8CJJ2_PSICU</name>
<feature type="transmembrane region" description="Helical" evidence="2">
    <location>
        <begin position="67"/>
        <end position="89"/>
    </location>
</feature>
<comment type="caution">
    <text evidence="3">The sequence shown here is derived from an EMBL/GenBank/DDBJ whole genome shotgun (WGS) entry which is preliminary data.</text>
</comment>
<feature type="transmembrane region" description="Helical" evidence="2">
    <location>
        <begin position="42"/>
        <end position="60"/>
    </location>
</feature>